<dbReference type="InterPro" id="IPR052894">
    <property type="entry name" value="AsmA-related"/>
</dbReference>
<evidence type="ECO:0000313" key="4">
    <source>
        <dbReference type="Proteomes" id="UP000256334"/>
    </source>
</evidence>
<feature type="transmembrane region" description="Helical" evidence="2">
    <location>
        <begin position="9"/>
        <end position="31"/>
    </location>
</feature>
<feature type="compositionally biased region" description="Polar residues" evidence="1">
    <location>
        <begin position="319"/>
        <end position="330"/>
    </location>
</feature>
<dbReference type="EMBL" id="QRDJ01000006">
    <property type="protein sequence ID" value="REC95777.1"/>
    <property type="molecule type" value="Genomic_DNA"/>
</dbReference>
<dbReference type="InterPro" id="IPR008023">
    <property type="entry name" value="DUF748"/>
</dbReference>
<reference evidence="3 4" key="1">
    <citation type="submission" date="2018-07" db="EMBL/GenBank/DDBJ databases">
        <title>Genomic Encyclopedia of Type Strains, Phase IV (KMG-IV): sequencing the most valuable type-strain genomes for metagenomic binning, comparative biology and taxonomic classification.</title>
        <authorList>
            <person name="Goeker M."/>
        </authorList>
    </citation>
    <scope>NUCLEOTIDE SEQUENCE [LARGE SCALE GENOMIC DNA]</scope>
    <source>
        <strain evidence="3 4">DSM 14324</strain>
    </source>
</reference>
<dbReference type="RefSeq" id="WP_170140464.1">
    <property type="nucleotide sequence ID" value="NZ_QRDJ01000006.1"/>
</dbReference>
<dbReference type="Pfam" id="PF05359">
    <property type="entry name" value="DUF748"/>
    <property type="match status" value="1"/>
</dbReference>
<dbReference type="Proteomes" id="UP000256334">
    <property type="component" value="Unassembled WGS sequence"/>
</dbReference>
<sequence length="587" mass="62814">MAIGHRRGWGITAGIAVLVAGSIYFAGPWALKNWAVKRLSDTTGQSVTMNHLSFNPFTATASLTGLSIGDGETPVIHVDEGEITLAWRTLWASGIHINRIDLDGPRLHLVQTAEGELNITQLGSDDSGESTALSIDRISVGQGRIDWINQNQSPPTQLSVTELALTLEGYGSQTSSPMRGQATGTLNGGQLSVRGQFGLSPLTGDLQVESQQIGLSLINPWLAQMSAVQIDRGTLSGQGTLAFGEARQGQLQWQGDLDTNSVSLLDGRGRPLFSADQARLAGMDLLTGDHLRADRLSMSGSSMMAIIDEQGDFNLTTSLGLQSEDSSSQDGGAEQAEAQHDDDSPQGDAQQDSGMAVGLGHMEVSGGVFNFEDRNMSPRVTLSIDSLEGTMQDFDTRRDAPASFSFKGLESQQTPVIIEGEFNAAEPSGVMHLVVDRLPLERFAPYIQRFGGYRIEQGNADLDLSYRLRNGHLVADNHVVLRQLDLGEEVPAGDTSLPLKKLIDVLQGDEGVINLDIPIDASVEGTGVDVSKVVWQVIGEALENMVTSPIDTLGAMINGGDSDETHESARAYTEGPMSHVVTEPRDD</sequence>
<comment type="caution">
    <text evidence="3">The sequence shown here is derived from an EMBL/GenBank/DDBJ whole genome shotgun (WGS) entry which is preliminary data.</text>
</comment>
<evidence type="ECO:0000313" key="3">
    <source>
        <dbReference type="EMBL" id="REC95777.1"/>
    </source>
</evidence>
<organism evidence="3 4">
    <name type="scientific">Kushneria indalinina DSM 14324</name>
    <dbReference type="NCBI Taxonomy" id="1122140"/>
    <lineage>
        <taxon>Bacteria</taxon>
        <taxon>Pseudomonadati</taxon>
        <taxon>Pseudomonadota</taxon>
        <taxon>Gammaproteobacteria</taxon>
        <taxon>Oceanospirillales</taxon>
        <taxon>Halomonadaceae</taxon>
        <taxon>Kushneria</taxon>
    </lineage>
</organism>
<evidence type="ECO:0000256" key="1">
    <source>
        <dbReference type="SAM" id="MobiDB-lite"/>
    </source>
</evidence>
<dbReference type="PANTHER" id="PTHR30441:SF8">
    <property type="entry name" value="DUF748 DOMAIN-CONTAINING PROTEIN"/>
    <property type="match status" value="1"/>
</dbReference>
<keyword evidence="4" id="KW-1185">Reference proteome</keyword>
<keyword evidence="2" id="KW-1133">Transmembrane helix</keyword>
<dbReference type="PANTHER" id="PTHR30441">
    <property type="entry name" value="DUF748 DOMAIN-CONTAINING PROTEIN"/>
    <property type="match status" value="1"/>
</dbReference>
<dbReference type="GO" id="GO:0005886">
    <property type="term" value="C:plasma membrane"/>
    <property type="evidence" value="ECO:0007669"/>
    <property type="project" value="TreeGrafter"/>
</dbReference>
<accession>A0A3D9DYB4</accession>
<protein>
    <submittedName>
        <fullName evidence="3">Uncharacterized protein DUF748</fullName>
    </submittedName>
</protein>
<dbReference type="AlphaFoldDB" id="A0A3D9DYB4"/>
<keyword evidence="2" id="KW-0812">Transmembrane</keyword>
<dbReference type="GO" id="GO:0090313">
    <property type="term" value="P:regulation of protein targeting to membrane"/>
    <property type="evidence" value="ECO:0007669"/>
    <property type="project" value="TreeGrafter"/>
</dbReference>
<feature type="region of interest" description="Disordered" evidence="1">
    <location>
        <begin position="560"/>
        <end position="587"/>
    </location>
</feature>
<evidence type="ECO:0000256" key="2">
    <source>
        <dbReference type="SAM" id="Phobius"/>
    </source>
</evidence>
<keyword evidence="2" id="KW-0472">Membrane</keyword>
<gene>
    <name evidence="3" type="ORF">C8D72_0442</name>
</gene>
<feature type="region of interest" description="Disordered" evidence="1">
    <location>
        <begin position="319"/>
        <end position="353"/>
    </location>
</feature>
<proteinExistence type="predicted"/>
<name>A0A3D9DYB4_9GAMM</name>